<dbReference type="InterPro" id="IPR042098">
    <property type="entry name" value="TauD-like_sf"/>
</dbReference>
<dbReference type="AlphaFoldDB" id="A0AA36JQE9"/>
<gene>
    <name evidence="4" type="ORF">EVOR1521_LOCUS30842</name>
</gene>
<dbReference type="GO" id="GO:0017000">
    <property type="term" value="P:antibiotic biosynthetic process"/>
    <property type="evidence" value="ECO:0007669"/>
    <property type="project" value="UniProtKB-KW"/>
</dbReference>
<dbReference type="SUPFAM" id="SSF51197">
    <property type="entry name" value="Clavaminate synthase-like"/>
    <property type="match status" value="1"/>
</dbReference>
<evidence type="ECO:0000313" key="5">
    <source>
        <dbReference type="Proteomes" id="UP001178507"/>
    </source>
</evidence>
<proteinExistence type="predicted"/>
<dbReference type="Pfam" id="PF02668">
    <property type="entry name" value="TauD"/>
    <property type="match status" value="1"/>
</dbReference>
<comment type="caution">
    <text evidence="4">The sequence shown here is derived from an EMBL/GenBank/DDBJ whole genome shotgun (WGS) entry which is preliminary data.</text>
</comment>
<sequence length="280" mass="31300">MEQIGVSPSGTGSYNGRGGVVRQSIDGTGFVDSAAGAPKELQIQFHNEMAYATEFPKYVTFAMVRQAEEKGTTTLADNLTVQKKLSAGLLAKFRDLGVQYVRLLHDEAEKEAADFYNSWQGAFQTQSVEEAMRKGNSKSTFSILQRHDERRLKHTLWCPVFQKHPTHGELFFNSVLNRHGSWLDGHAVFGSLPLSERPYHCLWGDGAELSETELEELRAVYDESTEYIRLSPGDVLVLDNLRVVHGRTPYSGSRLLGLLLSDMVPRDPCRPPPAFAELLE</sequence>
<dbReference type="Gene3D" id="3.60.130.10">
    <property type="entry name" value="Clavaminate synthase-like"/>
    <property type="match status" value="1"/>
</dbReference>
<dbReference type="Proteomes" id="UP001178507">
    <property type="component" value="Unassembled WGS sequence"/>
</dbReference>
<evidence type="ECO:0000259" key="3">
    <source>
        <dbReference type="Pfam" id="PF02668"/>
    </source>
</evidence>
<feature type="domain" description="TauD/TfdA-like" evidence="3">
    <location>
        <begin position="38"/>
        <end position="254"/>
    </location>
</feature>
<dbReference type="PANTHER" id="PTHR10696">
    <property type="entry name" value="GAMMA-BUTYROBETAINE HYDROXYLASE-RELATED"/>
    <property type="match status" value="1"/>
</dbReference>
<evidence type="ECO:0000313" key="4">
    <source>
        <dbReference type="EMBL" id="CAJ1409856.1"/>
    </source>
</evidence>
<keyword evidence="1" id="KW-0560">Oxidoreductase</keyword>
<dbReference type="EMBL" id="CAUJNA010003791">
    <property type="protein sequence ID" value="CAJ1409856.1"/>
    <property type="molecule type" value="Genomic_DNA"/>
</dbReference>
<dbReference type="InterPro" id="IPR003819">
    <property type="entry name" value="TauD/TfdA-like"/>
</dbReference>
<dbReference type="InterPro" id="IPR050411">
    <property type="entry name" value="AlphaKG_dependent_hydroxylases"/>
</dbReference>
<keyword evidence="5" id="KW-1185">Reference proteome</keyword>
<dbReference type="GO" id="GO:0016491">
    <property type="term" value="F:oxidoreductase activity"/>
    <property type="evidence" value="ECO:0007669"/>
    <property type="project" value="UniProtKB-KW"/>
</dbReference>
<dbReference type="PANTHER" id="PTHR10696:SF56">
    <property type="entry name" value="TAUD_TFDA-LIKE DOMAIN-CONTAINING PROTEIN"/>
    <property type="match status" value="1"/>
</dbReference>
<accession>A0AA36JQE9</accession>
<name>A0AA36JQE9_9DINO</name>
<organism evidence="4 5">
    <name type="scientific">Effrenium voratum</name>
    <dbReference type="NCBI Taxonomy" id="2562239"/>
    <lineage>
        <taxon>Eukaryota</taxon>
        <taxon>Sar</taxon>
        <taxon>Alveolata</taxon>
        <taxon>Dinophyceae</taxon>
        <taxon>Suessiales</taxon>
        <taxon>Symbiodiniaceae</taxon>
        <taxon>Effrenium</taxon>
    </lineage>
</organism>
<evidence type="ECO:0000256" key="2">
    <source>
        <dbReference type="ARBA" id="ARBA00023194"/>
    </source>
</evidence>
<protein>
    <recommendedName>
        <fullName evidence="3">TauD/TfdA-like domain-containing protein</fullName>
    </recommendedName>
</protein>
<keyword evidence="2" id="KW-0045">Antibiotic biosynthesis</keyword>
<reference evidence="4" key="1">
    <citation type="submission" date="2023-08" db="EMBL/GenBank/DDBJ databases">
        <authorList>
            <person name="Chen Y."/>
            <person name="Shah S."/>
            <person name="Dougan E. K."/>
            <person name="Thang M."/>
            <person name="Chan C."/>
        </authorList>
    </citation>
    <scope>NUCLEOTIDE SEQUENCE</scope>
</reference>
<evidence type="ECO:0000256" key="1">
    <source>
        <dbReference type="ARBA" id="ARBA00023002"/>
    </source>
</evidence>